<dbReference type="SUPFAM" id="SSF56935">
    <property type="entry name" value="Porins"/>
    <property type="match status" value="1"/>
</dbReference>
<feature type="signal peptide" evidence="4">
    <location>
        <begin position="1"/>
        <end position="21"/>
    </location>
</feature>
<dbReference type="Gene3D" id="2.60.40.1120">
    <property type="entry name" value="Carboxypeptidase-like, regulatory domain"/>
    <property type="match status" value="1"/>
</dbReference>
<dbReference type="Gene3D" id="2.40.170.20">
    <property type="entry name" value="TonB-dependent receptor, beta-barrel domain"/>
    <property type="match status" value="1"/>
</dbReference>
<evidence type="ECO:0000313" key="7">
    <source>
        <dbReference type="Proteomes" id="UP000831390"/>
    </source>
</evidence>
<feature type="domain" description="Outer membrane protein beta-barrel" evidence="5">
    <location>
        <begin position="402"/>
        <end position="804"/>
    </location>
</feature>
<dbReference type="RefSeq" id="WP_243515323.1">
    <property type="nucleotide sequence ID" value="NZ_CP094534.1"/>
</dbReference>
<dbReference type="EMBL" id="CP094534">
    <property type="protein sequence ID" value="UOE34352.1"/>
    <property type="molecule type" value="Genomic_DNA"/>
</dbReference>
<sequence length="830" mass="89232">MKNAPASVLLLSALAALPATVAAQAPAAAQAATKGTAAAKVAAQSLSRSAAQSLTGTVADSLGRQALPFATVVLQSADDAKTLLSTVSDAQGAFRFEAVPAGRYTLQVRYVGYKAAAPVALTMAADKPAALAPVLLAADRKMLGGVTVTATKPFIEQRADKLVLNVAASPIAAGGTAYDVLGRAPGVLESSAGFQLRGKNVTVLLDGKPTNLAGDELKALLSAMPGNTLDKVEVIANPSARYDANSAAILNIITTKSLKFGTNGVATLGVGAGQYGRYNAGLSLNHRTAKLNVFGGLDRQDNQTYSTTQARRTAGGELEIIENGREVRRSQSNTARLGFDYTLSKTTSFGLTAKGMLNTRDRAADNLAQLGTAAGLASASNVHTDGTAQFLSPSVNLYYKTTLDTTGRTLSLNADYFGYQKDWQNEYLTRNFDGGLQEVGPAGLLRDNSPARNSVHSASADYSQPLYKGTLEAGLKTTFTTTDNDIRWEQATAGQPWTVDAGKTNHFIYRENINAAYGTYARTVQKMSLQVGLRAEQTNTDGTSLTTGQSTQRHYLSFFPSVAAQYNQSEKVQLGFSYSRKIDRFRFGIVNPFVTYISQYRYAQGNPNIRPSFSHNFEFTHSYNSLLTTSISYGHHTDVLVETYQKNDATQVVVNSFDNFRSAESLSASTTLMKPWLNNKWMTVTTLGLEYARINQTASVGLGASRPSAYLSSNHTLTLPKGFKAELSAMYMSPMTFGGLAFQSRFSSSVGVSKLLFKDAATLTLNVTDLFNTQQNRYSVLANGVNSVNLDKVESRFVKLNFSYKFGNKNVKASQRRSTGIEAEKMRMDN</sequence>
<dbReference type="SUPFAM" id="SSF49452">
    <property type="entry name" value="Starch-binding domain-like"/>
    <property type="match status" value="1"/>
</dbReference>
<dbReference type="Pfam" id="PF14905">
    <property type="entry name" value="OMP_b-brl_3"/>
    <property type="match status" value="1"/>
</dbReference>
<dbReference type="InterPro" id="IPR013784">
    <property type="entry name" value="Carb-bd-like_fold"/>
</dbReference>
<keyword evidence="4" id="KW-0732">Signal</keyword>
<evidence type="ECO:0000313" key="6">
    <source>
        <dbReference type="EMBL" id="UOE34352.1"/>
    </source>
</evidence>
<evidence type="ECO:0000259" key="5">
    <source>
        <dbReference type="Pfam" id="PF14905"/>
    </source>
</evidence>
<keyword evidence="6" id="KW-0675">Receptor</keyword>
<reference evidence="6 7" key="1">
    <citation type="submission" date="2022-03" db="EMBL/GenBank/DDBJ databases">
        <title>Hymenobactersp. isolated from the air.</title>
        <authorList>
            <person name="Won M."/>
            <person name="Kwon S.-W."/>
        </authorList>
    </citation>
    <scope>NUCLEOTIDE SEQUENCE [LARGE SCALE GENOMIC DNA]</scope>
    <source>
        <strain evidence="6 7">KACC 22596</strain>
    </source>
</reference>
<dbReference type="Proteomes" id="UP000831390">
    <property type="component" value="Chromosome"/>
</dbReference>
<accession>A0ABY4B7S9</accession>
<comment type="subcellular location">
    <subcellularLocation>
        <location evidence="1">Cell outer membrane</location>
    </subcellularLocation>
</comment>
<dbReference type="InterPro" id="IPR036942">
    <property type="entry name" value="Beta-barrel_TonB_sf"/>
</dbReference>
<gene>
    <name evidence="6" type="ORF">MTP16_01550</name>
</gene>
<organism evidence="6 7">
    <name type="scientific">Hymenobacter monticola</name>
    <dbReference type="NCBI Taxonomy" id="1705399"/>
    <lineage>
        <taxon>Bacteria</taxon>
        <taxon>Pseudomonadati</taxon>
        <taxon>Bacteroidota</taxon>
        <taxon>Cytophagia</taxon>
        <taxon>Cytophagales</taxon>
        <taxon>Hymenobacteraceae</taxon>
        <taxon>Hymenobacter</taxon>
    </lineage>
</organism>
<proteinExistence type="predicted"/>
<evidence type="ECO:0000256" key="4">
    <source>
        <dbReference type="SAM" id="SignalP"/>
    </source>
</evidence>
<keyword evidence="3" id="KW-0998">Cell outer membrane</keyword>
<keyword evidence="2" id="KW-0472">Membrane</keyword>
<evidence type="ECO:0000256" key="1">
    <source>
        <dbReference type="ARBA" id="ARBA00004442"/>
    </source>
</evidence>
<dbReference type="Pfam" id="PF13620">
    <property type="entry name" value="CarboxypepD_reg"/>
    <property type="match status" value="1"/>
</dbReference>
<keyword evidence="7" id="KW-1185">Reference proteome</keyword>
<dbReference type="InterPro" id="IPR041700">
    <property type="entry name" value="OMP_b-brl_3"/>
</dbReference>
<protein>
    <submittedName>
        <fullName evidence="6">TonB-dependent receptor family protein</fullName>
    </submittedName>
</protein>
<evidence type="ECO:0000256" key="2">
    <source>
        <dbReference type="ARBA" id="ARBA00023136"/>
    </source>
</evidence>
<feature type="chain" id="PRO_5047468894" evidence="4">
    <location>
        <begin position="22"/>
        <end position="830"/>
    </location>
</feature>
<name>A0ABY4B7S9_9BACT</name>
<evidence type="ECO:0000256" key="3">
    <source>
        <dbReference type="ARBA" id="ARBA00023237"/>
    </source>
</evidence>